<dbReference type="AlphaFoldDB" id="A0A1A6C2S2"/>
<reference evidence="1 2" key="1">
    <citation type="journal article" date="2014" name="Genome Announc.">
        <title>Draft Genome Sequence of the Iron-Oxidizing, Acidophilic, and Halotolerant 'Thiobacillus prosperus' Type Strain DSM 5130.</title>
        <authorList>
            <person name="Ossandon F.J."/>
            <person name="Cardenas J.P."/>
            <person name="Corbett M."/>
            <person name="Quatrini R."/>
            <person name="Holmes D.S."/>
            <person name="Watkin E."/>
        </authorList>
    </citation>
    <scope>NUCLEOTIDE SEQUENCE [LARGE SCALE GENOMIC DNA]</scope>
    <source>
        <strain evidence="1 2">DSM 5130</strain>
    </source>
</reference>
<sequence length="137" mass="14874">MAVIPFAEIDHLETNACRGTGLAGRGRPSVQCCRHVFLPLIAAAYHGAEDPWPNSGTPDFITKIRANHLIRQPRQAPRLINILDATRAAAPEATLAHVTRLRIESRTAPVINMRDGYIAVPCPPLTPRGAASARRLS</sequence>
<proteinExistence type="predicted"/>
<name>A0A1A6C2S2_9GAMM</name>
<gene>
    <name evidence="1" type="ORF">Thpro_023095</name>
</gene>
<comment type="caution">
    <text evidence="1">The sequence shown here is derived from an EMBL/GenBank/DDBJ whole genome shotgun (WGS) entry which is preliminary data.</text>
</comment>
<accession>A0A1A6C2S2</accession>
<keyword evidence="2" id="KW-1185">Reference proteome</keyword>
<organism evidence="1 2">
    <name type="scientific">Acidihalobacter prosperus</name>
    <dbReference type="NCBI Taxonomy" id="160660"/>
    <lineage>
        <taxon>Bacteria</taxon>
        <taxon>Pseudomonadati</taxon>
        <taxon>Pseudomonadota</taxon>
        <taxon>Gammaproteobacteria</taxon>
        <taxon>Chromatiales</taxon>
        <taxon>Ectothiorhodospiraceae</taxon>
        <taxon>Acidihalobacter</taxon>
    </lineage>
</organism>
<dbReference type="Proteomes" id="UP000029273">
    <property type="component" value="Unassembled WGS sequence"/>
</dbReference>
<evidence type="ECO:0000313" key="2">
    <source>
        <dbReference type="Proteomes" id="UP000029273"/>
    </source>
</evidence>
<evidence type="ECO:0000313" key="1">
    <source>
        <dbReference type="EMBL" id="OBS08845.1"/>
    </source>
</evidence>
<protein>
    <submittedName>
        <fullName evidence="1">Uncharacterized protein</fullName>
    </submittedName>
</protein>
<dbReference type="EMBL" id="JQSG02000006">
    <property type="protein sequence ID" value="OBS08845.1"/>
    <property type="molecule type" value="Genomic_DNA"/>
</dbReference>